<evidence type="ECO:0000259" key="7">
    <source>
        <dbReference type="PROSITE" id="PS51918"/>
    </source>
</evidence>
<dbReference type="EMBL" id="UOEX01000302">
    <property type="protein sequence ID" value="VAW39836.1"/>
    <property type="molecule type" value="Genomic_DNA"/>
</dbReference>
<dbReference type="SMART" id="SM00729">
    <property type="entry name" value="Elp3"/>
    <property type="match status" value="1"/>
</dbReference>
<dbReference type="GO" id="GO:0005737">
    <property type="term" value="C:cytoplasm"/>
    <property type="evidence" value="ECO:0007669"/>
    <property type="project" value="TreeGrafter"/>
</dbReference>
<dbReference type="CDD" id="cd01335">
    <property type="entry name" value="Radical_SAM"/>
    <property type="match status" value="1"/>
</dbReference>
<keyword evidence="8" id="KW-0560">Oxidoreductase</keyword>
<accession>A0A3B0W5E7</accession>
<dbReference type="Pfam" id="PF16199">
    <property type="entry name" value="Radical_SAM_C"/>
    <property type="match status" value="1"/>
</dbReference>
<evidence type="ECO:0000256" key="1">
    <source>
        <dbReference type="ARBA" id="ARBA00001966"/>
    </source>
</evidence>
<feature type="non-terminal residue" evidence="8">
    <location>
        <position position="243"/>
    </location>
</feature>
<dbReference type="GO" id="GO:0051539">
    <property type="term" value="F:4 iron, 4 sulfur cluster binding"/>
    <property type="evidence" value="ECO:0007669"/>
    <property type="project" value="UniProtKB-KW"/>
</dbReference>
<gene>
    <name evidence="8" type="ORF">MNBD_DELTA03-488</name>
</gene>
<dbReference type="SFLD" id="SFLDS00029">
    <property type="entry name" value="Radical_SAM"/>
    <property type="match status" value="1"/>
</dbReference>
<evidence type="ECO:0000256" key="6">
    <source>
        <dbReference type="ARBA" id="ARBA00023014"/>
    </source>
</evidence>
<evidence type="ECO:0000256" key="3">
    <source>
        <dbReference type="ARBA" id="ARBA00022691"/>
    </source>
</evidence>
<dbReference type="GO" id="GO:0002926">
    <property type="term" value="P:tRNA wobble base 5-methoxycarbonylmethyl-2-thiouridinylation"/>
    <property type="evidence" value="ECO:0007669"/>
    <property type="project" value="TreeGrafter"/>
</dbReference>
<protein>
    <submittedName>
        <fullName evidence="8">Oxygen-independent coproporphyrinogen III oxidase</fullName>
        <ecNumber evidence="8">1.-.-.-</ecNumber>
    </submittedName>
</protein>
<keyword evidence="6" id="KW-0411">Iron-sulfur</keyword>
<keyword evidence="4" id="KW-0479">Metal-binding</keyword>
<dbReference type="AlphaFoldDB" id="A0A3B0W5E7"/>
<dbReference type="EC" id="1.-.-.-" evidence="8"/>
<dbReference type="InterPro" id="IPR032432">
    <property type="entry name" value="Radical_SAM_C"/>
</dbReference>
<evidence type="ECO:0000313" key="8">
    <source>
        <dbReference type="EMBL" id="VAW39836.1"/>
    </source>
</evidence>
<name>A0A3B0W5E7_9ZZZZ</name>
<dbReference type="SUPFAM" id="SSF102114">
    <property type="entry name" value="Radical SAM enzymes"/>
    <property type="match status" value="1"/>
</dbReference>
<dbReference type="SFLD" id="SFLDG01086">
    <property type="entry name" value="elongater_protein-like"/>
    <property type="match status" value="1"/>
</dbReference>
<dbReference type="InterPro" id="IPR007197">
    <property type="entry name" value="rSAM"/>
</dbReference>
<dbReference type="InterPro" id="IPR039661">
    <property type="entry name" value="ELP3"/>
</dbReference>
<comment type="cofactor">
    <cofactor evidence="1">
        <name>[4Fe-4S] cluster</name>
        <dbReference type="ChEBI" id="CHEBI:49883"/>
    </cofactor>
</comment>
<dbReference type="InterPro" id="IPR058240">
    <property type="entry name" value="rSAM_sf"/>
</dbReference>
<feature type="domain" description="Radical SAM core" evidence="7">
    <location>
        <begin position="5"/>
        <end position="242"/>
    </location>
</feature>
<dbReference type="GO" id="GO:0046872">
    <property type="term" value="F:metal ion binding"/>
    <property type="evidence" value="ECO:0007669"/>
    <property type="project" value="UniProtKB-KW"/>
</dbReference>
<keyword evidence="5" id="KW-0408">Iron</keyword>
<reference evidence="8" key="1">
    <citation type="submission" date="2018-06" db="EMBL/GenBank/DDBJ databases">
        <authorList>
            <person name="Zhirakovskaya E."/>
        </authorList>
    </citation>
    <scope>NUCLEOTIDE SEQUENCE</scope>
</reference>
<dbReference type="GO" id="GO:0016491">
    <property type="term" value="F:oxidoreductase activity"/>
    <property type="evidence" value="ECO:0007669"/>
    <property type="project" value="UniProtKB-KW"/>
</dbReference>
<evidence type="ECO:0000256" key="2">
    <source>
        <dbReference type="ARBA" id="ARBA00022485"/>
    </source>
</evidence>
<evidence type="ECO:0000256" key="4">
    <source>
        <dbReference type="ARBA" id="ARBA00022723"/>
    </source>
</evidence>
<keyword evidence="3" id="KW-0949">S-adenosyl-L-methionine</keyword>
<organism evidence="8">
    <name type="scientific">hydrothermal vent metagenome</name>
    <dbReference type="NCBI Taxonomy" id="652676"/>
    <lineage>
        <taxon>unclassified sequences</taxon>
        <taxon>metagenomes</taxon>
        <taxon>ecological metagenomes</taxon>
    </lineage>
</organism>
<sequence length="243" mass="27183">MKTTKVTPLIIPIFITHEGCPHRCVFCNQEPITGQHHQMGPREVGDEIRKWLRRSPAHGRKVETAFYGGSFTALPITRQRELLQGVQPFLDSGQVQAIRLSTRPDYIDSQCADFLSNYGVETVELGIQSMSDEVLAASKRGHSVEQSIKAINCLSASRLRVGVQLLLGLPAETMLSTLRGVRRLTAMKIDFVRLYPALVIKGSGLATLYHHHKYRPLSMNQTIALTARITSILSRHHIPVIRI</sequence>
<dbReference type="InterPro" id="IPR023404">
    <property type="entry name" value="rSAM_horseshoe"/>
</dbReference>
<evidence type="ECO:0000256" key="5">
    <source>
        <dbReference type="ARBA" id="ARBA00023004"/>
    </source>
</evidence>
<proteinExistence type="predicted"/>
<dbReference type="InterPro" id="IPR006638">
    <property type="entry name" value="Elp3/MiaA/NifB-like_rSAM"/>
</dbReference>
<dbReference type="PANTHER" id="PTHR11135:SF0">
    <property type="entry name" value="ELONGATOR COMPLEX PROTEIN 3"/>
    <property type="match status" value="1"/>
</dbReference>
<dbReference type="Gene3D" id="3.80.30.20">
    <property type="entry name" value="tm_1862 like domain"/>
    <property type="match status" value="1"/>
</dbReference>
<keyword evidence="2" id="KW-0004">4Fe-4S</keyword>
<dbReference type="SFLD" id="SFLDG01082">
    <property type="entry name" value="B12-binding_domain_containing"/>
    <property type="match status" value="1"/>
</dbReference>
<dbReference type="PROSITE" id="PS51918">
    <property type="entry name" value="RADICAL_SAM"/>
    <property type="match status" value="1"/>
</dbReference>
<dbReference type="Pfam" id="PF04055">
    <property type="entry name" value="Radical_SAM"/>
    <property type="match status" value="1"/>
</dbReference>
<dbReference type="PANTHER" id="PTHR11135">
    <property type="entry name" value="HISTONE ACETYLTRANSFERASE-RELATED"/>
    <property type="match status" value="1"/>
</dbReference>